<dbReference type="Proteomes" id="UP001195483">
    <property type="component" value="Unassembled WGS sequence"/>
</dbReference>
<evidence type="ECO:0000256" key="2">
    <source>
        <dbReference type="ARBA" id="ARBA00004253"/>
    </source>
</evidence>
<dbReference type="PANTHER" id="PTHR11530">
    <property type="entry name" value="D-AMINO ACID OXIDASE"/>
    <property type="match status" value="1"/>
</dbReference>
<evidence type="ECO:0000256" key="5">
    <source>
        <dbReference type="ARBA" id="ARBA00023002"/>
    </source>
</evidence>
<dbReference type="Gene3D" id="3.40.50.720">
    <property type="entry name" value="NAD(P)-binding Rossmann-like Domain"/>
    <property type="match status" value="1"/>
</dbReference>
<comment type="subcellular location">
    <subcellularLocation>
        <location evidence="2">Peroxisome matrix</location>
    </subcellularLocation>
</comment>
<feature type="region of interest" description="Disordered" evidence="6">
    <location>
        <begin position="27"/>
        <end position="50"/>
    </location>
</feature>
<dbReference type="InterPro" id="IPR023209">
    <property type="entry name" value="DAO"/>
</dbReference>
<keyword evidence="5" id="KW-0560">Oxidoreductase</keyword>
<dbReference type="GO" id="GO:0071949">
    <property type="term" value="F:FAD binding"/>
    <property type="evidence" value="ECO:0007669"/>
    <property type="project" value="InterPro"/>
</dbReference>
<reference evidence="7" key="1">
    <citation type="journal article" date="2021" name="Genome Biol. Evol.">
        <title>A High-Quality Reference Genome for a Parasitic Bivalve with Doubly Uniparental Inheritance (Bivalvia: Unionida).</title>
        <authorList>
            <person name="Smith C.H."/>
        </authorList>
    </citation>
    <scope>NUCLEOTIDE SEQUENCE</scope>
    <source>
        <strain evidence="7">CHS0354</strain>
    </source>
</reference>
<organism evidence="7 8">
    <name type="scientific">Potamilus streckersoni</name>
    <dbReference type="NCBI Taxonomy" id="2493646"/>
    <lineage>
        <taxon>Eukaryota</taxon>
        <taxon>Metazoa</taxon>
        <taxon>Spiralia</taxon>
        <taxon>Lophotrochozoa</taxon>
        <taxon>Mollusca</taxon>
        <taxon>Bivalvia</taxon>
        <taxon>Autobranchia</taxon>
        <taxon>Heteroconchia</taxon>
        <taxon>Palaeoheterodonta</taxon>
        <taxon>Unionida</taxon>
        <taxon>Unionoidea</taxon>
        <taxon>Unionidae</taxon>
        <taxon>Ambleminae</taxon>
        <taxon>Lampsilini</taxon>
        <taxon>Potamilus</taxon>
    </lineage>
</organism>
<reference evidence="7" key="3">
    <citation type="submission" date="2023-05" db="EMBL/GenBank/DDBJ databases">
        <authorList>
            <person name="Smith C.H."/>
        </authorList>
    </citation>
    <scope>NUCLEOTIDE SEQUENCE</scope>
    <source>
        <strain evidence="7">CHS0354</strain>
        <tissue evidence="7">Mantle</tissue>
    </source>
</reference>
<evidence type="ECO:0000256" key="6">
    <source>
        <dbReference type="SAM" id="MobiDB-lite"/>
    </source>
</evidence>
<gene>
    <name evidence="7" type="ORF">CHS0354_014028</name>
</gene>
<feature type="non-terminal residue" evidence="7">
    <location>
        <position position="80"/>
    </location>
</feature>
<evidence type="ECO:0000256" key="1">
    <source>
        <dbReference type="ARBA" id="ARBA00001974"/>
    </source>
</evidence>
<dbReference type="GO" id="GO:0003884">
    <property type="term" value="F:D-amino-acid oxidase activity"/>
    <property type="evidence" value="ECO:0007669"/>
    <property type="project" value="InterPro"/>
</dbReference>
<name>A0AAE0TKK4_9BIVA</name>
<accession>A0AAE0TKK4</accession>
<evidence type="ECO:0000256" key="3">
    <source>
        <dbReference type="ARBA" id="ARBA00022630"/>
    </source>
</evidence>
<reference evidence="7" key="2">
    <citation type="journal article" date="2021" name="Genome Biol. Evol.">
        <title>Developing a high-quality reference genome for a parasitic bivalve with doubly uniparental inheritance (Bivalvia: Unionida).</title>
        <authorList>
            <person name="Smith C.H."/>
        </authorList>
    </citation>
    <scope>NUCLEOTIDE SEQUENCE</scope>
    <source>
        <strain evidence="7">CHS0354</strain>
        <tissue evidence="7">Mantle</tissue>
    </source>
</reference>
<protein>
    <recommendedName>
        <fullName evidence="9">FAD dependent oxidoreductase domain-containing protein</fullName>
    </recommendedName>
</protein>
<proteinExistence type="predicted"/>
<comment type="cofactor">
    <cofactor evidence="1">
        <name>FAD</name>
        <dbReference type="ChEBI" id="CHEBI:57692"/>
    </cofactor>
</comment>
<evidence type="ECO:0000313" key="8">
    <source>
        <dbReference type="Proteomes" id="UP001195483"/>
    </source>
</evidence>
<dbReference type="GO" id="GO:0019478">
    <property type="term" value="P:D-amino acid catabolic process"/>
    <property type="evidence" value="ECO:0007669"/>
    <property type="project" value="TreeGrafter"/>
</dbReference>
<comment type="caution">
    <text evidence="7">The sequence shown here is derived from an EMBL/GenBank/DDBJ whole genome shotgun (WGS) entry which is preliminary data.</text>
</comment>
<keyword evidence="8" id="KW-1185">Reference proteome</keyword>
<evidence type="ECO:0000313" key="7">
    <source>
        <dbReference type="EMBL" id="KAK3611951.1"/>
    </source>
</evidence>
<dbReference type="GO" id="GO:0005782">
    <property type="term" value="C:peroxisomal matrix"/>
    <property type="evidence" value="ECO:0007669"/>
    <property type="project" value="UniProtKB-SubCell"/>
</dbReference>
<keyword evidence="4" id="KW-0274">FAD</keyword>
<evidence type="ECO:0008006" key="9">
    <source>
        <dbReference type="Google" id="ProtNLM"/>
    </source>
</evidence>
<dbReference type="PANTHER" id="PTHR11530:SF11">
    <property type="entry name" value="D-ASPARTATE OXIDASE"/>
    <property type="match status" value="1"/>
</dbReference>
<evidence type="ECO:0000256" key="4">
    <source>
        <dbReference type="ARBA" id="ARBA00022827"/>
    </source>
</evidence>
<dbReference type="EMBL" id="JAEAOA010000858">
    <property type="protein sequence ID" value="KAK3611951.1"/>
    <property type="molecule type" value="Genomic_DNA"/>
</dbReference>
<dbReference type="AlphaFoldDB" id="A0AAE0TKK4"/>
<keyword evidence="3" id="KW-0285">Flavoprotein</keyword>
<sequence length="80" mass="8719">MGLSSALHLQEICPESEVTIIADKFSPNTTSDVSAGFWRPRPIGSTPPEKIRSWSQATWDHITALAYSKQASELGAFLVS</sequence>